<name>A0ABT9JE91_9RHOB</name>
<evidence type="ECO:0000313" key="2">
    <source>
        <dbReference type="EMBL" id="MDP5308143.1"/>
    </source>
</evidence>
<evidence type="ECO:0000313" key="3">
    <source>
        <dbReference type="Proteomes" id="UP001224997"/>
    </source>
</evidence>
<feature type="transmembrane region" description="Helical" evidence="1">
    <location>
        <begin position="144"/>
        <end position="168"/>
    </location>
</feature>
<accession>A0ABT9JE91</accession>
<comment type="caution">
    <text evidence="2">The sequence shown here is derived from an EMBL/GenBank/DDBJ whole genome shotgun (WGS) entry which is preliminary data.</text>
</comment>
<evidence type="ECO:0008006" key="4">
    <source>
        <dbReference type="Google" id="ProtNLM"/>
    </source>
</evidence>
<feature type="transmembrane region" description="Helical" evidence="1">
    <location>
        <begin position="72"/>
        <end position="91"/>
    </location>
</feature>
<organism evidence="2 3">
    <name type="scientific">Paracoccus spongiarum</name>
    <dbReference type="NCBI Taxonomy" id="3064387"/>
    <lineage>
        <taxon>Bacteria</taxon>
        <taxon>Pseudomonadati</taxon>
        <taxon>Pseudomonadota</taxon>
        <taxon>Alphaproteobacteria</taxon>
        <taxon>Rhodobacterales</taxon>
        <taxon>Paracoccaceae</taxon>
        <taxon>Paracoccus</taxon>
    </lineage>
</organism>
<sequence>MIVPALILAILSGTVAAAISLIADFGWVQALVAYWVAGNIALMLFLIPRLISGAPAEARPAAPHMLRPAGRLVIATGWVTLGLAMVFWQSFHNHGDLARAGHPHEIGSLLGMQAGPPDDSRYLRGGDAPGAVRQVLDHLLRLDIWIAGVLLYLYGTARLLGIAAAQVLPGDDSRD</sequence>
<reference evidence="2 3" key="1">
    <citation type="submission" date="2023-08" db="EMBL/GenBank/DDBJ databases">
        <authorList>
            <person name="Park J.-S."/>
        </authorList>
    </citation>
    <scope>NUCLEOTIDE SEQUENCE [LARGE SCALE GENOMIC DNA]</scope>
    <source>
        <strain evidence="2 3">2205BS29-5</strain>
    </source>
</reference>
<keyword evidence="3" id="KW-1185">Reference proteome</keyword>
<gene>
    <name evidence="2" type="ORF">Q5Y72_13705</name>
</gene>
<dbReference type="Proteomes" id="UP001224997">
    <property type="component" value="Unassembled WGS sequence"/>
</dbReference>
<keyword evidence="1" id="KW-1133">Transmembrane helix</keyword>
<protein>
    <recommendedName>
        <fullName evidence="4">DUF4149 domain-containing protein</fullName>
    </recommendedName>
</protein>
<feature type="transmembrane region" description="Helical" evidence="1">
    <location>
        <begin position="27"/>
        <end position="51"/>
    </location>
</feature>
<dbReference type="RefSeq" id="WP_305963988.1">
    <property type="nucleotide sequence ID" value="NZ_JAVAMQ010000012.1"/>
</dbReference>
<dbReference type="EMBL" id="JAVAMQ010000012">
    <property type="protein sequence ID" value="MDP5308143.1"/>
    <property type="molecule type" value="Genomic_DNA"/>
</dbReference>
<evidence type="ECO:0000256" key="1">
    <source>
        <dbReference type="SAM" id="Phobius"/>
    </source>
</evidence>
<keyword evidence="1" id="KW-0812">Transmembrane</keyword>
<proteinExistence type="predicted"/>
<keyword evidence="1" id="KW-0472">Membrane</keyword>